<feature type="transmembrane region" description="Helical" evidence="1">
    <location>
        <begin position="253"/>
        <end position="286"/>
    </location>
</feature>
<dbReference type="InterPro" id="IPR018476">
    <property type="entry name" value="GlyceroP-diester-Pdiesterase_M"/>
</dbReference>
<comment type="caution">
    <text evidence="3">The sequence shown here is derived from an EMBL/GenBank/DDBJ whole genome shotgun (WGS) entry which is preliminary data.</text>
</comment>
<dbReference type="RefSeq" id="WP_379966734.1">
    <property type="nucleotide sequence ID" value="NZ_JBHSGT010000060.1"/>
</dbReference>
<feature type="transmembrane region" description="Helical" evidence="1">
    <location>
        <begin position="314"/>
        <end position="339"/>
    </location>
</feature>
<feature type="transmembrane region" description="Helical" evidence="1">
    <location>
        <begin position="168"/>
        <end position="194"/>
    </location>
</feature>
<feature type="domain" description="GP-PDE" evidence="2">
    <location>
        <begin position="343"/>
        <end position="571"/>
    </location>
</feature>
<evidence type="ECO:0000259" key="2">
    <source>
        <dbReference type="PROSITE" id="PS51704"/>
    </source>
</evidence>
<name>A0ABV9M8D7_9ENTE</name>
<dbReference type="Gene3D" id="3.20.20.190">
    <property type="entry name" value="Phosphatidylinositol (PI) phosphodiesterase"/>
    <property type="match status" value="1"/>
</dbReference>
<dbReference type="Pfam" id="PF10110">
    <property type="entry name" value="GPDPase_memb"/>
    <property type="match status" value="1"/>
</dbReference>
<keyword evidence="1" id="KW-0472">Membrane</keyword>
<keyword evidence="1" id="KW-0812">Transmembrane</keyword>
<keyword evidence="4" id="KW-1185">Reference proteome</keyword>
<evidence type="ECO:0000313" key="4">
    <source>
        <dbReference type="Proteomes" id="UP001596026"/>
    </source>
</evidence>
<dbReference type="PANTHER" id="PTHR46211:SF8">
    <property type="entry name" value="PHOSPHODIESTERASE"/>
    <property type="match status" value="1"/>
</dbReference>
<dbReference type="CDD" id="cd08579">
    <property type="entry name" value="GDPD_memb_like"/>
    <property type="match status" value="1"/>
</dbReference>
<protein>
    <submittedName>
        <fullName evidence="3">Glycerophosphoryl diester phosphodiesterase membrane domain-containing protein</fullName>
    </submittedName>
</protein>
<feature type="transmembrane region" description="Helical" evidence="1">
    <location>
        <begin position="20"/>
        <end position="44"/>
    </location>
</feature>
<reference evidence="4" key="1">
    <citation type="journal article" date="2019" name="Int. J. Syst. Evol. Microbiol.">
        <title>The Global Catalogue of Microorganisms (GCM) 10K type strain sequencing project: providing services to taxonomists for standard genome sequencing and annotation.</title>
        <authorList>
            <consortium name="The Broad Institute Genomics Platform"/>
            <consortium name="The Broad Institute Genome Sequencing Center for Infectious Disease"/>
            <person name="Wu L."/>
            <person name="Ma J."/>
        </authorList>
    </citation>
    <scope>NUCLEOTIDE SEQUENCE [LARGE SCALE GENOMIC DNA]</scope>
    <source>
        <strain evidence="4">CGMCC 1.19061</strain>
    </source>
</reference>
<organism evidence="3 4">
    <name type="scientific">Enterococcus eurekensis</name>
    <dbReference type="NCBI Taxonomy" id="1159753"/>
    <lineage>
        <taxon>Bacteria</taxon>
        <taxon>Bacillati</taxon>
        <taxon>Bacillota</taxon>
        <taxon>Bacilli</taxon>
        <taxon>Lactobacillales</taxon>
        <taxon>Enterococcaceae</taxon>
        <taxon>Enterococcus</taxon>
    </lineage>
</organism>
<dbReference type="PROSITE" id="PS51704">
    <property type="entry name" value="GP_PDE"/>
    <property type="match status" value="1"/>
</dbReference>
<feature type="transmembrane region" description="Helical" evidence="1">
    <location>
        <begin position="64"/>
        <end position="86"/>
    </location>
</feature>
<evidence type="ECO:0000256" key="1">
    <source>
        <dbReference type="SAM" id="Phobius"/>
    </source>
</evidence>
<dbReference type="PANTHER" id="PTHR46211">
    <property type="entry name" value="GLYCEROPHOSPHORYL DIESTER PHOSPHODIESTERASE"/>
    <property type="match status" value="1"/>
</dbReference>
<dbReference type="EMBL" id="JBHSGT010000060">
    <property type="protein sequence ID" value="MFC4710898.1"/>
    <property type="molecule type" value="Genomic_DNA"/>
</dbReference>
<proteinExistence type="predicted"/>
<dbReference type="SUPFAM" id="SSF51695">
    <property type="entry name" value="PLC-like phosphodiesterases"/>
    <property type="match status" value="1"/>
</dbReference>
<accession>A0ABV9M8D7</accession>
<feature type="transmembrane region" description="Helical" evidence="1">
    <location>
        <begin position="119"/>
        <end position="148"/>
    </location>
</feature>
<gene>
    <name evidence="3" type="ORF">ACFO3L_09835</name>
</gene>
<dbReference type="Pfam" id="PF03009">
    <property type="entry name" value="GDPD"/>
    <property type="match status" value="1"/>
</dbReference>
<keyword evidence="1" id="KW-1133">Transmembrane helix</keyword>
<evidence type="ECO:0000313" key="3">
    <source>
        <dbReference type="EMBL" id="MFC4710898.1"/>
    </source>
</evidence>
<sequence length="589" mass="67337">MILNQLKQSIHQVRKNLQLYIESVFFLRMLRVVIAMPLLSYLFLQILKVTGLSSITENTIFEIFSNPVAIIVLLLLGLTSVFFIYYEQAYYFMLAHLQDTQEPYNLRTIIKKLNRKTRYFIHIQSFIFFIYFLLILPIASIGMSPGLANNLYIPHFITDELMKFQGGWLLYFALLFLILYISLRFIFVVPYFVIEEKATIFQAVKKSWFATRKKSLVHFVYLLVIVGLYGLLLAVTTGILLVPLMIVERILPIAAPIVAGVTLSFLQIIVFFSFGFLQGIFAIVLYRLAYNKTAESPVMVGGTKGFFVMRWSKWFYAILAVAFISTVVGNTVSLTKILYQPKTQIIAHRGYMVEGVENTIGSLKAAKYANADFVEMDVQQTKDLEFVVIHDANLGRLANRSDQVKDLTLAELQKIQVSAGGFTDYIPSFEEYLTVAKDIDMKLLVELKLHGSESADMEERFVKMLQEANVTEEYIVQSLDESTISRIKELDPEIRTGYLVALNIGNLPKTSADIVVIEEFSLNSRLIEQARDQGKGIAVWTVNREELVRRAFGFNLDGIITNEPSQAYQIRDTFDQERTLAQRVKELLE</sequence>
<dbReference type="Proteomes" id="UP001596026">
    <property type="component" value="Unassembled WGS sequence"/>
</dbReference>
<dbReference type="InterPro" id="IPR017946">
    <property type="entry name" value="PLC-like_Pdiesterase_TIM-brl"/>
</dbReference>
<dbReference type="InterPro" id="IPR030395">
    <property type="entry name" value="GP_PDE_dom"/>
</dbReference>
<feature type="transmembrane region" description="Helical" evidence="1">
    <location>
        <begin position="215"/>
        <end position="247"/>
    </location>
</feature>